<evidence type="ECO:0000313" key="2">
    <source>
        <dbReference type="EMBL" id="OQR68456.1"/>
    </source>
</evidence>
<feature type="chain" id="PRO_5013184371" description="Secreted protein" evidence="1">
    <location>
        <begin position="19"/>
        <end position="68"/>
    </location>
</feature>
<dbReference type="AlphaFoldDB" id="A0A1V9X4X8"/>
<name>A0A1V9X4X8_9ACAR</name>
<reference evidence="2 3" key="1">
    <citation type="journal article" date="2017" name="Gigascience">
        <title>Draft genome of the honey bee ectoparasitic mite, Tropilaelaps mercedesae, is shaped by the parasitic life history.</title>
        <authorList>
            <person name="Dong X."/>
            <person name="Armstrong S.D."/>
            <person name="Xia D."/>
            <person name="Makepeace B.L."/>
            <person name="Darby A.C."/>
            <person name="Kadowaki T."/>
        </authorList>
    </citation>
    <scope>NUCLEOTIDE SEQUENCE [LARGE SCALE GENOMIC DNA]</scope>
    <source>
        <strain evidence="2">Wuxi-XJTLU</strain>
    </source>
</reference>
<evidence type="ECO:0008006" key="4">
    <source>
        <dbReference type="Google" id="ProtNLM"/>
    </source>
</evidence>
<dbReference type="EMBL" id="MNPL01024609">
    <property type="protein sequence ID" value="OQR68456.1"/>
    <property type="molecule type" value="Genomic_DNA"/>
</dbReference>
<keyword evidence="3" id="KW-1185">Reference proteome</keyword>
<dbReference type="InParanoid" id="A0A1V9X4X8"/>
<evidence type="ECO:0000313" key="3">
    <source>
        <dbReference type="Proteomes" id="UP000192247"/>
    </source>
</evidence>
<evidence type="ECO:0000256" key="1">
    <source>
        <dbReference type="SAM" id="SignalP"/>
    </source>
</evidence>
<keyword evidence="1" id="KW-0732">Signal</keyword>
<feature type="signal peptide" evidence="1">
    <location>
        <begin position="1"/>
        <end position="18"/>
    </location>
</feature>
<feature type="non-terminal residue" evidence="2">
    <location>
        <position position="68"/>
    </location>
</feature>
<gene>
    <name evidence="2" type="ORF">BIW11_12904</name>
</gene>
<comment type="caution">
    <text evidence="2">The sequence shown here is derived from an EMBL/GenBank/DDBJ whole genome shotgun (WGS) entry which is preliminary data.</text>
</comment>
<dbReference type="Proteomes" id="UP000192247">
    <property type="component" value="Unassembled WGS sequence"/>
</dbReference>
<proteinExistence type="predicted"/>
<protein>
    <recommendedName>
        <fullName evidence="4">Secreted protein</fullName>
    </recommendedName>
</protein>
<sequence>MWWQIVRKLLELVSATNAAHLIIPQQTACRQQVAHTNSLHVLCVATKVTSRGSVQKTKKVLFLREEVA</sequence>
<organism evidence="2 3">
    <name type="scientific">Tropilaelaps mercedesae</name>
    <dbReference type="NCBI Taxonomy" id="418985"/>
    <lineage>
        <taxon>Eukaryota</taxon>
        <taxon>Metazoa</taxon>
        <taxon>Ecdysozoa</taxon>
        <taxon>Arthropoda</taxon>
        <taxon>Chelicerata</taxon>
        <taxon>Arachnida</taxon>
        <taxon>Acari</taxon>
        <taxon>Parasitiformes</taxon>
        <taxon>Mesostigmata</taxon>
        <taxon>Gamasina</taxon>
        <taxon>Dermanyssoidea</taxon>
        <taxon>Laelapidae</taxon>
        <taxon>Tropilaelaps</taxon>
    </lineage>
</organism>
<accession>A0A1V9X4X8</accession>